<dbReference type="Proteomes" id="UP000660862">
    <property type="component" value="Unassembled WGS sequence"/>
</dbReference>
<evidence type="ECO:0000256" key="4">
    <source>
        <dbReference type="ARBA" id="ARBA00022989"/>
    </source>
</evidence>
<gene>
    <name evidence="9" type="ORF">GCM10007415_12020</name>
</gene>
<dbReference type="AlphaFoldDB" id="A0A917HJX1"/>
<feature type="domain" description="ABC3 transporter permease C-terminal" evidence="7">
    <location>
        <begin position="677"/>
        <end position="791"/>
    </location>
</feature>
<feature type="transmembrane region" description="Helical" evidence="6">
    <location>
        <begin position="678"/>
        <end position="699"/>
    </location>
</feature>
<feature type="transmembrane region" description="Helical" evidence="6">
    <location>
        <begin position="761"/>
        <end position="781"/>
    </location>
</feature>
<keyword evidence="5 6" id="KW-0472">Membrane</keyword>
<evidence type="ECO:0000256" key="2">
    <source>
        <dbReference type="ARBA" id="ARBA00022475"/>
    </source>
</evidence>
<evidence type="ECO:0000313" key="9">
    <source>
        <dbReference type="EMBL" id="GGG81058.1"/>
    </source>
</evidence>
<feature type="transmembrane region" description="Helical" evidence="6">
    <location>
        <begin position="21"/>
        <end position="41"/>
    </location>
</feature>
<evidence type="ECO:0000259" key="8">
    <source>
        <dbReference type="Pfam" id="PF12704"/>
    </source>
</evidence>
<dbReference type="PANTHER" id="PTHR30572:SF18">
    <property type="entry name" value="ABC-TYPE MACROLIDE FAMILY EXPORT SYSTEM PERMEASE COMPONENT 2"/>
    <property type="match status" value="1"/>
</dbReference>
<name>A0A917HJX1_9SPHI</name>
<dbReference type="PANTHER" id="PTHR30572">
    <property type="entry name" value="MEMBRANE COMPONENT OF TRANSPORTER-RELATED"/>
    <property type="match status" value="1"/>
</dbReference>
<evidence type="ECO:0000256" key="1">
    <source>
        <dbReference type="ARBA" id="ARBA00004651"/>
    </source>
</evidence>
<organism evidence="9 10">
    <name type="scientific">Parapedobacter pyrenivorans</name>
    <dbReference type="NCBI Taxonomy" id="1305674"/>
    <lineage>
        <taxon>Bacteria</taxon>
        <taxon>Pseudomonadati</taxon>
        <taxon>Bacteroidota</taxon>
        <taxon>Sphingobacteriia</taxon>
        <taxon>Sphingobacteriales</taxon>
        <taxon>Sphingobacteriaceae</taxon>
        <taxon>Parapedobacter</taxon>
    </lineage>
</organism>
<proteinExistence type="predicted"/>
<dbReference type="EMBL" id="BMER01000001">
    <property type="protein sequence ID" value="GGG81058.1"/>
    <property type="molecule type" value="Genomic_DNA"/>
</dbReference>
<dbReference type="InterPro" id="IPR025857">
    <property type="entry name" value="MacB_PCD"/>
</dbReference>
<dbReference type="Pfam" id="PF12704">
    <property type="entry name" value="MacB_PCD"/>
    <property type="match status" value="2"/>
</dbReference>
<dbReference type="GO" id="GO:0022857">
    <property type="term" value="F:transmembrane transporter activity"/>
    <property type="evidence" value="ECO:0007669"/>
    <property type="project" value="TreeGrafter"/>
</dbReference>
<feature type="transmembrane region" description="Helical" evidence="6">
    <location>
        <begin position="327"/>
        <end position="357"/>
    </location>
</feature>
<evidence type="ECO:0000256" key="5">
    <source>
        <dbReference type="ARBA" id="ARBA00023136"/>
    </source>
</evidence>
<feature type="domain" description="ABC3 transporter permease C-terminal" evidence="7">
    <location>
        <begin position="286"/>
        <end position="403"/>
    </location>
</feature>
<feature type="domain" description="MacB-like periplasmic core" evidence="8">
    <location>
        <begin position="435"/>
        <end position="610"/>
    </location>
</feature>
<protein>
    <submittedName>
        <fullName evidence="9">ABC transporter permease</fullName>
    </submittedName>
</protein>
<keyword evidence="2" id="KW-1003">Cell membrane</keyword>
<dbReference type="Pfam" id="PF02687">
    <property type="entry name" value="FtsX"/>
    <property type="match status" value="2"/>
</dbReference>
<keyword evidence="3 6" id="KW-0812">Transmembrane</keyword>
<dbReference type="RefSeq" id="WP_188504990.1">
    <property type="nucleotide sequence ID" value="NZ_BMER01000001.1"/>
</dbReference>
<evidence type="ECO:0000256" key="3">
    <source>
        <dbReference type="ARBA" id="ARBA00022692"/>
    </source>
</evidence>
<comment type="caution">
    <text evidence="9">The sequence shown here is derived from an EMBL/GenBank/DDBJ whole genome shotgun (WGS) entry which is preliminary data.</text>
</comment>
<reference evidence="9" key="1">
    <citation type="journal article" date="2014" name="Int. J. Syst. Evol. Microbiol.">
        <title>Complete genome sequence of Corynebacterium casei LMG S-19264T (=DSM 44701T), isolated from a smear-ripened cheese.</title>
        <authorList>
            <consortium name="US DOE Joint Genome Institute (JGI-PGF)"/>
            <person name="Walter F."/>
            <person name="Albersmeier A."/>
            <person name="Kalinowski J."/>
            <person name="Ruckert C."/>
        </authorList>
    </citation>
    <scope>NUCLEOTIDE SEQUENCE</scope>
    <source>
        <strain evidence="9">CGMCC 1.12195</strain>
    </source>
</reference>
<feature type="transmembrane region" description="Helical" evidence="6">
    <location>
        <begin position="281"/>
        <end position="306"/>
    </location>
</feature>
<dbReference type="InterPro" id="IPR050250">
    <property type="entry name" value="Macrolide_Exporter_MacB"/>
</dbReference>
<reference evidence="9" key="2">
    <citation type="submission" date="2020-09" db="EMBL/GenBank/DDBJ databases">
        <authorList>
            <person name="Sun Q."/>
            <person name="Zhou Y."/>
        </authorList>
    </citation>
    <scope>NUCLEOTIDE SEQUENCE</scope>
    <source>
        <strain evidence="9">CGMCC 1.12195</strain>
    </source>
</reference>
<sequence length="798" mass="88710">MIKNYFKATLRNLWKNKAYSSINILGLAIGMASFLVILLYLNHELSYDRWNPELERVYKVSERGEDDIFETTRAPLAALLRDNASQVTSATSIMAGGSFEVPLSVADKQFYQDNTLSADSLFFRVFPYAFIQGDAFTALNRPNAMVISDRVATKLFGDENPMGKTVRVFNGFDCEVTGVLKTPDRPSHMDVDLVYRAPYEKSNFHWANQSFQTYIKTKETLPVADIERVVDELYYNHRVKESEGLTYQAFRDEGHQAGLFVDAVPDLHNFPKHGDSNITTVSILLVLAALLLLAGAINFSNLSIAASIRRAKEVGVKKVLGSSRARLFWQFMGETAFQCFIALGLSMLLLSVMLPYFNREFGVKLDFLQTGSTISLLWQFLLSLLVITLLSGMYPAIFLSRYNTSKVLKGDYSRGTKGMALRNALIVVQFVVAAFFIFGTVVVSQQLHYMQNQDTGFSGEQVLRIQPYMQKSRDDGFGAIRNTLLQIPGVQSVAKTTTVPGDVFVDTSTVAFKHRGEAYRLTSVKVSADYFNTLGIDLLEGRLFNNGQADQHTRTAIVNETAARRLGLQQTGDAYITFPYCDSIPVQVIGVVRDFNVLGFEQHVQPAVYTIGNEACMFQSGGAILVKLSGGDLRKPVTAIEEAWKIIEPGFAIRHTFLDDNFQQLFANHLRLQRIVNFFGIAAIAIALMGLFALTAFLVNQRTKEISIRKVLGAGIADLGLLLGKDFMRLIAIAVLIAVPLGWWAASEWLKGFAYRIPLTGWQFVTAALGVLVVAALTVGIHTFKATRANIADSLRDE</sequence>
<feature type="transmembrane region" description="Helical" evidence="6">
    <location>
        <begin position="420"/>
        <end position="443"/>
    </location>
</feature>
<comment type="subcellular location">
    <subcellularLocation>
        <location evidence="1">Cell membrane</location>
        <topology evidence="1">Multi-pass membrane protein</topology>
    </subcellularLocation>
</comment>
<keyword evidence="4 6" id="KW-1133">Transmembrane helix</keyword>
<feature type="transmembrane region" description="Helical" evidence="6">
    <location>
        <begin position="727"/>
        <end position="746"/>
    </location>
</feature>
<feature type="domain" description="MacB-like periplasmic core" evidence="8">
    <location>
        <begin position="20"/>
        <end position="228"/>
    </location>
</feature>
<dbReference type="GO" id="GO:0005886">
    <property type="term" value="C:plasma membrane"/>
    <property type="evidence" value="ECO:0007669"/>
    <property type="project" value="UniProtKB-SubCell"/>
</dbReference>
<feature type="transmembrane region" description="Helical" evidence="6">
    <location>
        <begin position="377"/>
        <end position="399"/>
    </location>
</feature>
<keyword evidence="10" id="KW-1185">Reference proteome</keyword>
<evidence type="ECO:0000313" key="10">
    <source>
        <dbReference type="Proteomes" id="UP000660862"/>
    </source>
</evidence>
<accession>A0A917HJX1</accession>
<evidence type="ECO:0000256" key="6">
    <source>
        <dbReference type="SAM" id="Phobius"/>
    </source>
</evidence>
<dbReference type="InterPro" id="IPR003838">
    <property type="entry name" value="ABC3_permease_C"/>
</dbReference>
<evidence type="ECO:0000259" key="7">
    <source>
        <dbReference type="Pfam" id="PF02687"/>
    </source>
</evidence>